<gene>
    <name evidence="2" type="ORF">ASPVEDRAFT_40990</name>
</gene>
<dbReference type="OrthoDB" id="125347at2759"/>
<dbReference type="PANTHER" id="PTHR38116:SF1">
    <property type="entry name" value="BZIP DOMAIN-CONTAINING PROTEIN"/>
    <property type="match status" value="1"/>
</dbReference>
<feature type="compositionally biased region" description="Polar residues" evidence="1">
    <location>
        <begin position="1"/>
        <end position="13"/>
    </location>
</feature>
<dbReference type="InterPro" id="IPR021833">
    <property type="entry name" value="DUF3425"/>
</dbReference>
<dbReference type="STRING" id="1036611.A0A1L9PIQ7"/>
<dbReference type="Pfam" id="PF11905">
    <property type="entry name" value="DUF3425"/>
    <property type="match status" value="1"/>
</dbReference>
<evidence type="ECO:0008006" key="4">
    <source>
        <dbReference type="Google" id="ProtNLM"/>
    </source>
</evidence>
<evidence type="ECO:0000313" key="3">
    <source>
        <dbReference type="Proteomes" id="UP000184073"/>
    </source>
</evidence>
<feature type="compositionally biased region" description="Basic and acidic residues" evidence="1">
    <location>
        <begin position="65"/>
        <end position="92"/>
    </location>
</feature>
<keyword evidence="3" id="KW-1185">Reference proteome</keyword>
<evidence type="ECO:0000256" key="1">
    <source>
        <dbReference type="SAM" id="MobiDB-lite"/>
    </source>
</evidence>
<dbReference type="PANTHER" id="PTHR38116">
    <property type="entry name" value="CHROMOSOME 7, WHOLE GENOME SHOTGUN SEQUENCE"/>
    <property type="match status" value="1"/>
</dbReference>
<evidence type="ECO:0000313" key="2">
    <source>
        <dbReference type="EMBL" id="OJJ01409.1"/>
    </source>
</evidence>
<reference evidence="3" key="1">
    <citation type="journal article" date="2017" name="Genome Biol.">
        <title>Comparative genomics reveals high biological diversity and specific adaptations in the industrially and medically important fungal genus Aspergillus.</title>
        <authorList>
            <person name="de Vries R.P."/>
            <person name="Riley R."/>
            <person name="Wiebenga A."/>
            <person name="Aguilar-Osorio G."/>
            <person name="Amillis S."/>
            <person name="Uchima C.A."/>
            <person name="Anderluh G."/>
            <person name="Asadollahi M."/>
            <person name="Askin M."/>
            <person name="Barry K."/>
            <person name="Battaglia E."/>
            <person name="Bayram O."/>
            <person name="Benocci T."/>
            <person name="Braus-Stromeyer S.A."/>
            <person name="Caldana C."/>
            <person name="Canovas D."/>
            <person name="Cerqueira G.C."/>
            <person name="Chen F."/>
            <person name="Chen W."/>
            <person name="Choi C."/>
            <person name="Clum A."/>
            <person name="Dos Santos R.A."/>
            <person name="Damasio A.R."/>
            <person name="Diallinas G."/>
            <person name="Emri T."/>
            <person name="Fekete E."/>
            <person name="Flipphi M."/>
            <person name="Freyberg S."/>
            <person name="Gallo A."/>
            <person name="Gournas C."/>
            <person name="Habgood R."/>
            <person name="Hainaut M."/>
            <person name="Harispe M.L."/>
            <person name="Henrissat B."/>
            <person name="Hilden K.S."/>
            <person name="Hope R."/>
            <person name="Hossain A."/>
            <person name="Karabika E."/>
            <person name="Karaffa L."/>
            <person name="Karanyi Z."/>
            <person name="Krasevec N."/>
            <person name="Kuo A."/>
            <person name="Kusch H."/>
            <person name="LaButti K."/>
            <person name="Lagendijk E.L."/>
            <person name="Lapidus A."/>
            <person name="Levasseur A."/>
            <person name="Lindquist E."/>
            <person name="Lipzen A."/>
            <person name="Logrieco A.F."/>
            <person name="MacCabe A."/>
            <person name="Maekelae M.R."/>
            <person name="Malavazi I."/>
            <person name="Melin P."/>
            <person name="Meyer V."/>
            <person name="Mielnichuk N."/>
            <person name="Miskei M."/>
            <person name="Molnar A.P."/>
            <person name="Mule G."/>
            <person name="Ngan C.Y."/>
            <person name="Orejas M."/>
            <person name="Orosz E."/>
            <person name="Ouedraogo J.P."/>
            <person name="Overkamp K.M."/>
            <person name="Park H.-S."/>
            <person name="Perrone G."/>
            <person name="Piumi F."/>
            <person name="Punt P.J."/>
            <person name="Ram A.F."/>
            <person name="Ramon A."/>
            <person name="Rauscher S."/>
            <person name="Record E."/>
            <person name="Riano-Pachon D.M."/>
            <person name="Robert V."/>
            <person name="Roehrig J."/>
            <person name="Ruller R."/>
            <person name="Salamov A."/>
            <person name="Salih N.S."/>
            <person name="Samson R.A."/>
            <person name="Sandor E."/>
            <person name="Sanguinetti M."/>
            <person name="Schuetze T."/>
            <person name="Sepcic K."/>
            <person name="Shelest E."/>
            <person name="Sherlock G."/>
            <person name="Sophianopoulou V."/>
            <person name="Squina F.M."/>
            <person name="Sun H."/>
            <person name="Susca A."/>
            <person name="Todd R.B."/>
            <person name="Tsang A."/>
            <person name="Unkles S.E."/>
            <person name="van de Wiele N."/>
            <person name="van Rossen-Uffink D."/>
            <person name="Oliveira J.V."/>
            <person name="Vesth T.C."/>
            <person name="Visser J."/>
            <person name="Yu J.-H."/>
            <person name="Zhou M."/>
            <person name="Andersen M.R."/>
            <person name="Archer D.B."/>
            <person name="Baker S.E."/>
            <person name="Benoit I."/>
            <person name="Brakhage A.A."/>
            <person name="Braus G.H."/>
            <person name="Fischer R."/>
            <person name="Frisvad J.C."/>
            <person name="Goldman G.H."/>
            <person name="Houbraken J."/>
            <person name="Oakley B."/>
            <person name="Pocsi I."/>
            <person name="Scazzocchio C."/>
            <person name="Seiboth B."/>
            <person name="vanKuyk P.A."/>
            <person name="Wortman J."/>
            <person name="Dyer P.S."/>
            <person name="Grigoriev I.V."/>
        </authorList>
    </citation>
    <scope>NUCLEOTIDE SEQUENCE [LARGE SCALE GENOMIC DNA]</scope>
    <source>
        <strain evidence="3">CBS 583.65</strain>
    </source>
</reference>
<organism evidence="2 3">
    <name type="scientific">Aspergillus versicolor CBS 583.65</name>
    <dbReference type="NCBI Taxonomy" id="1036611"/>
    <lineage>
        <taxon>Eukaryota</taxon>
        <taxon>Fungi</taxon>
        <taxon>Dikarya</taxon>
        <taxon>Ascomycota</taxon>
        <taxon>Pezizomycotina</taxon>
        <taxon>Eurotiomycetes</taxon>
        <taxon>Eurotiomycetidae</taxon>
        <taxon>Eurotiales</taxon>
        <taxon>Aspergillaceae</taxon>
        <taxon>Aspergillus</taxon>
        <taxon>Aspergillus subgen. Nidulantes</taxon>
    </lineage>
</organism>
<name>A0A1L9PIQ7_ASPVE</name>
<dbReference type="GeneID" id="63727759"/>
<dbReference type="AlphaFoldDB" id="A0A1L9PIQ7"/>
<dbReference type="Proteomes" id="UP000184073">
    <property type="component" value="Unassembled WGS sequence"/>
</dbReference>
<sequence>MDNRAMPTSTNLAYRTGNAEDNNEEAKKQRRRLQNRVNQRARRQRLQESAAEDQDQGRNRAKRPYRVDRWRVEELEPNQDSKKGKKEEKSPEDGLAVQSQGVQPATQHGFDIDSLYPRQHTTFSVSISPDHHLLRIIHLNVYRGLLQNKICLWRFTSYEKIEASHDPCGIDPDLHGSSLLTLRTTSTFTNTTTATATATGSTQSKNKQKEDYSILPDTLSPTEIQRSRIHEKWINIFPFPRMRENLIRWEKHFDHIEFAYDVIGFYTGSKVQQRIQSLTRRNPGSGSVAGAGSDRVDVDSLRLPEGPTLQGDATLDDEVTTERNGLILWGEPHSAESWEVTPGFLRKWMWAVEGCDQLIESTNRWRRVRGEGPIRIQRWRSETGFA</sequence>
<protein>
    <recommendedName>
        <fullName evidence="4">BZIP domain-containing protein</fullName>
    </recommendedName>
</protein>
<proteinExistence type="predicted"/>
<accession>A0A1L9PIQ7</accession>
<dbReference type="RefSeq" id="XP_040667171.1">
    <property type="nucleotide sequence ID" value="XM_040812248.1"/>
</dbReference>
<feature type="region of interest" description="Disordered" evidence="1">
    <location>
        <begin position="1"/>
        <end position="103"/>
    </location>
</feature>
<feature type="compositionally biased region" description="Basic residues" evidence="1">
    <location>
        <begin position="28"/>
        <end position="44"/>
    </location>
</feature>
<dbReference type="EMBL" id="KV878128">
    <property type="protein sequence ID" value="OJJ01409.1"/>
    <property type="molecule type" value="Genomic_DNA"/>
</dbReference>
<dbReference type="VEuPathDB" id="FungiDB:ASPVEDRAFT_40990"/>